<dbReference type="AlphaFoldDB" id="A0A8J4VBF8"/>
<feature type="transmembrane region" description="Helical" evidence="7">
    <location>
        <begin position="144"/>
        <end position="166"/>
    </location>
</feature>
<keyword evidence="11" id="KW-1185">Reference proteome</keyword>
<comment type="similarity">
    <text evidence="7">Belongs to the DHHC palmitoyltransferase family.</text>
</comment>
<organism evidence="10 11">
    <name type="scientific">Polysphondylium violaceum</name>
    <dbReference type="NCBI Taxonomy" id="133409"/>
    <lineage>
        <taxon>Eukaryota</taxon>
        <taxon>Amoebozoa</taxon>
        <taxon>Evosea</taxon>
        <taxon>Eumycetozoa</taxon>
        <taxon>Dictyostelia</taxon>
        <taxon>Dictyosteliales</taxon>
        <taxon>Dictyosteliaceae</taxon>
        <taxon>Polysphondylium</taxon>
    </lineage>
</organism>
<dbReference type="EC" id="2.3.1.225" evidence="7"/>
<evidence type="ECO:0000313" key="11">
    <source>
        <dbReference type="Proteomes" id="UP000695562"/>
    </source>
</evidence>
<dbReference type="GO" id="GO:0019706">
    <property type="term" value="F:protein-cysteine S-palmitoyltransferase activity"/>
    <property type="evidence" value="ECO:0007669"/>
    <property type="project" value="UniProtKB-EC"/>
</dbReference>
<sequence>MNTTSNNNIDGIEILIQGLDNNSSNSNNRNKNNNDNNNNNIDNNNTIISFNDIDTSVDENDLYKNDILEHKQQTSNTNSNNSNSNQHYHHHNHNSTYNQQQPNIPYWKTRLNIGFITIIFLEFIFFSSYFPYVVFYCQKITTSPLSSILILFFYHIIFIITQISLFKTTFTDPGGIPDNFPNSISDYDISFYESNSLGEKRKCSKCTLYKPDRSHHCSKCKRCILKMDHHCPFVNNCVGYYNYKFFVLFLTWTSLLCFYVMFTTSVNFKYLIDRGPGNVAVGVIFVVALIFSLGLSVFALTHYSYIFKNETTIEHFEKNTRYRGSSPNANIYNLGFKVNFCEVFGNEPWKWFLPIANQKTPLSGLVFNAHSEKSPLITLSSSTDK</sequence>
<evidence type="ECO:0000313" key="10">
    <source>
        <dbReference type="EMBL" id="KAF2078149.1"/>
    </source>
</evidence>
<keyword evidence="2 7" id="KW-0808">Transferase</keyword>
<dbReference type="PROSITE" id="PS50216">
    <property type="entry name" value="DHHC"/>
    <property type="match status" value="1"/>
</dbReference>
<feature type="domain" description="Palmitoyltransferase DHHC" evidence="9">
    <location>
        <begin position="199"/>
        <end position="318"/>
    </location>
</feature>
<feature type="compositionally biased region" description="Low complexity" evidence="8">
    <location>
        <begin position="73"/>
        <end position="86"/>
    </location>
</feature>
<comment type="catalytic activity">
    <reaction evidence="7">
        <text>L-cysteinyl-[protein] + hexadecanoyl-CoA = S-hexadecanoyl-L-cysteinyl-[protein] + CoA</text>
        <dbReference type="Rhea" id="RHEA:36683"/>
        <dbReference type="Rhea" id="RHEA-COMP:10131"/>
        <dbReference type="Rhea" id="RHEA-COMP:11032"/>
        <dbReference type="ChEBI" id="CHEBI:29950"/>
        <dbReference type="ChEBI" id="CHEBI:57287"/>
        <dbReference type="ChEBI" id="CHEBI:57379"/>
        <dbReference type="ChEBI" id="CHEBI:74151"/>
        <dbReference type="EC" id="2.3.1.225"/>
    </reaction>
</comment>
<feature type="transmembrane region" description="Helical" evidence="7">
    <location>
        <begin position="111"/>
        <end position="132"/>
    </location>
</feature>
<evidence type="ECO:0000256" key="3">
    <source>
        <dbReference type="ARBA" id="ARBA00022692"/>
    </source>
</evidence>
<dbReference type="EMBL" id="AJWJ01000010">
    <property type="protein sequence ID" value="KAF2078149.1"/>
    <property type="molecule type" value="Genomic_DNA"/>
</dbReference>
<keyword evidence="5 7" id="KW-0472">Membrane</keyword>
<feature type="transmembrane region" description="Helical" evidence="7">
    <location>
        <begin position="245"/>
        <end position="268"/>
    </location>
</feature>
<dbReference type="GO" id="GO:0016020">
    <property type="term" value="C:membrane"/>
    <property type="evidence" value="ECO:0007669"/>
    <property type="project" value="UniProtKB-SubCell"/>
</dbReference>
<dbReference type="Pfam" id="PF01529">
    <property type="entry name" value="DHHC"/>
    <property type="match status" value="1"/>
</dbReference>
<protein>
    <recommendedName>
        <fullName evidence="7">Palmitoyltransferase</fullName>
        <ecNumber evidence="7">2.3.1.225</ecNumber>
    </recommendedName>
</protein>
<gene>
    <name evidence="10" type="ORF">CYY_000533</name>
</gene>
<comment type="caution">
    <text evidence="10">The sequence shown here is derived from an EMBL/GenBank/DDBJ whole genome shotgun (WGS) entry which is preliminary data.</text>
</comment>
<accession>A0A8J4VBF8</accession>
<keyword evidence="3 7" id="KW-0812">Transmembrane</keyword>
<evidence type="ECO:0000256" key="2">
    <source>
        <dbReference type="ARBA" id="ARBA00022679"/>
    </source>
</evidence>
<proteinExistence type="inferred from homology"/>
<comment type="subcellular location">
    <subcellularLocation>
        <location evidence="1">Membrane</location>
        <topology evidence="1">Multi-pass membrane protein</topology>
    </subcellularLocation>
</comment>
<keyword evidence="6 7" id="KW-0012">Acyltransferase</keyword>
<feature type="region of interest" description="Disordered" evidence="8">
    <location>
        <begin position="20"/>
        <end position="44"/>
    </location>
</feature>
<evidence type="ECO:0000256" key="5">
    <source>
        <dbReference type="ARBA" id="ARBA00023136"/>
    </source>
</evidence>
<dbReference type="InterPro" id="IPR039859">
    <property type="entry name" value="PFA4/ZDH16/20/ERF2-like"/>
</dbReference>
<dbReference type="PANTHER" id="PTHR12246">
    <property type="entry name" value="PALMITOYLTRANSFERASE ZDHHC16"/>
    <property type="match status" value="1"/>
</dbReference>
<dbReference type="Proteomes" id="UP000695562">
    <property type="component" value="Unassembled WGS sequence"/>
</dbReference>
<dbReference type="InterPro" id="IPR001594">
    <property type="entry name" value="Palmitoyltrfase_DHHC"/>
</dbReference>
<evidence type="ECO:0000256" key="7">
    <source>
        <dbReference type="RuleBase" id="RU079119"/>
    </source>
</evidence>
<reference evidence="10" key="1">
    <citation type="submission" date="2020-01" db="EMBL/GenBank/DDBJ databases">
        <title>Development of genomics and gene disruption for Polysphondylium violaceum indicates a role for the polyketide synthase stlB in stalk morphogenesis.</title>
        <authorList>
            <person name="Narita B."/>
            <person name="Kawabe Y."/>
            <person name="Kin K."/>
            <person name="Saito T."/>
            <person name="Gibbs R."/>
            <person name="Kuspa A."/>
            <person name="Muzny D."/>
            <person name="Queller D."/>
            <person name="Richards S."/>
            <person name="Strassman J."/>
            <person name="Sucgang R."/>
            <person name="Worley K."/>
            <person name="Schaap P."/>
        </authorList>
    </citation>
    <scope>NUCLEOTIDE SEQUENCE</scope>
    <source>
        <strain evidence="10">QSvi11</strain>
    </source>
</reference>
<feature type="transmembrane region" description="Helical" evidence="7">
    <location>
        <begin position="280"/>
        <end position="300"/>
    </location>
</feature>
<evidence type="ECO:0000256" key="4">
    <source>
        <dbReference type="ARBA" id="ARBA00022989"/>
    </source>
</evidence>
<evidence type="ECO:0000256" key="8">
    <source>
        <dbReference type="SAM" id="MobiDB-lite"/>
    </source>
</evidence>
<evidence type="ECO:0000256" key="1">
    <source>
        <dbReference type="ARBA" id="ARBA00004141"/>
    </source>
</evidence>
<evidence type="ECO:0000256" key="6">
    <source>
        <dbReference type="ARBA" id="ARBA00023315"/>
    </source>
</evidence>
<feature type="region of interest" description="Disordered" evidence="8">
    <location>
        <begin position="73"/>
        <end position="99"/>
    </location>
</feature>
<comment type="domain">
    <text evidence="7">The DHHC domain is required for palmitoyltransferase activity.</text>
</comment>
<dbReference type="OrthoDB" id="9909019at2759"/>
<name>A0A8J4VBF8_9MYCE</name>
<keyword evidence="4 7" id="KW-1133">Transmembrane helix</keyword>
<evidence type="ECO:0000259" key="9">
    <source>
        <dbReference type="Pfam" id="PF01529"/>
    </source>
</evidence>